<evidence type="ECO:0000313" key="2">
    <source>
        <dbReference type="EnsemblPlants" id="AET1Gv20363400.1"/>
    </source>
</evidence>
<dbReference type="Proteomes" id="UP000015105">
    <property type="component" value="Chromosome 1D"/>
</dbReference>
<protein>
    <submittedName>
        <fullName evidence="2">Uncharacterized protein</fullName>
    </submittedName>
</protein>
<proteinExistence type="predicted"/>
<name>A0A452YBC9_AEGTS</name>
<dbReference type="EnsemblPlants" id="AET1Gv20363400.1">
    <property type="protein sequence ID" value="AET1Gv20363400.1"/>
    <property type="gene ID" value="AET1Gv20363400"/>
</dbReference>
<dbReference type="AlphaFoldDB" id="A0A452YBC9"/>
<feature type="compositionally biased region" description="Polar residues" evidence="1">
    <location>
        <begin position="51"/>
        <end position="70"/>
    </location>
</feature>
<evidence type="ECO:0000256" key="1">
    <source>
        <dbReference type="SAM" id="MobiDB-lite"/>
    </source>
</evidence>
<reference evidence="2" key="5">
    <citation type="journal article" date="2021" name="G3 (Bethesda)">
        <title>Aegilops tauschii genome assembly Aet v5.0 features greater sequence contiguity and improved annotation.</title>
        <authorList>
            <person name="Wang L."/>
            <person name="Zhu T."/>
            <person name="Rodriguez J.C."/>
            <person name="Deal K.R."/>
            <person name="Dubcovsky J."/>
            <person name="McGuire P.E."/>
            <person name="Lux T."/>
            <person name="Spannagl M."/>
            <person name="Mayer K.F.X."/>
            <person name="Baldrich P."/>
            <person name="Meyers B.C."/>
            <person name="Huo N."/>
            <person name="Gu Y.Q."/>
            <person name="Zhou H."/>
            <person name="Devos K.M."/>
            <person name="Bennetzen J.L."/>
            <person name="Unver T."/>
            <person name="Budak H."/>
            <person name="Gulick P.J."/>
            <person name="Galiba G."/>
            <person name="Kalapos B."/>
            <person name="Nelson D.R."/>
            <person name="Li P."/>
            <person name="You F.M."/>
            <person name="Luo M.C."/>
            <person name="Dvorak J."/>
        </authorList>
    </citation>
    <scope>NUCLEOTIDE SEQUENCE [LARGE SCALE GENOMIC DNA]</scope>
    <source>
        <strain evidence="2">cv. AL8/78</strain>
    </source>
</reference>
<accession>A0A452YBC9</accession>
<feature type="region of interest" description="Disordered" evidence="1">
    <location>
        <begin position="51"/>
        <end position="93"/>
    </location>
</feature>
<organism evidence="2 3">
    <name type="scientific">Aegilops tauschii subsp. strangulata</name>
    <name type="common">Goatgrass</name>
    <dbReference type="NCBI Taxonomy" id="200361"/>
    <lineage>
        <taxon>Eukaryota</taxon>
        <taxon>Viridiplantae</taxon>
        <taxon>Streptophyta</taxon>
        <taxon>Embryophyta</taxon>
        <taxon>Tracheophyta</taxon>
        <taxon>Spermatophyta</taxon>
        <taxon>Magnoliopsida</taxon>
        <taxon>Liliopsida</taxon>
        <taxon>Poales</taxon>
        <taxon>Poaceae</taxon>
        <taxon>BOP clade</taxon>
        <taxon>Pooideae</taxon>
        <taxon>Triticodae</taxon>
        <taxon>Triticeae</taxon>
        <taxon>Triticinae</taxon>
        <taxon>Aegilops</taxon>
    </lineage>
</organism>
<reference evidence="3" key="2">
    <citation type="journal article" date="2017" name="Nat. Plants">
        <title>The Aegilops tauschii genome reveals multiple impacts of transposons.</title>
        <authorList>
            <person name="Zhao G."/>
            <person name="Zou C."/>
            <person name="Li K."/>
            <person name="Wang K."/>
            <person name="Li T."/>
            <person name="Gao L."/>
            <person name="Zhang X."/>
            <person name="Wang H."/>
            <person name="Yang Z."/>
            <person name="Liu X."/>
            <person name="Jiang W."/>
            <person name="Mao L."/>
            <person name="Kong X."/>
            <person name="Jiao Y."/>
            <person name="Jia J."/>
        </authorList>
    </citation>
    <scope>NUCLEOTIDE SEQUENCE [LARGE SCALE GENOMIC DNA]</scope>
    <source>
        <strain evidence="3">cv. AL8/78</strain>
    </source>
</reference>
<dbReference type="Gramene" id="AET1Gv20363400.1">
    <property type="protein sequence ID" value="AET1Gv20363400.1"/>
    <property type="gene ID" value="AET1Gv20363400"/>
</dbReference>
<reference evidence="2" key="3">
    <citation type="journal article" date="2017" name="Nature">
        <title>Genome sequence of the progenitor of the wheat D genome Aegilops tauschii.</title>
        <authorList>
            <person name="Luo M.C."/>
            <person name="Gu Y.Q."/>
            <person name="Puiu D."/>
            <person name="Wang H."/>
            <person name="Twardziok S.O."/>
            <person name="Deal K.R."/>
            <person name="Huo N."/>
            <person name="Zhu T."/>
            <person name="Wang L."/>
            <person name="Wang Y."/>
            <person name="McGuire P.E."/>
            <person name="Liu S."/>
            <person name="Long H."/>
            <person name="Ramasamy R.K."/>
            <person name="Rodriguez J.C."/>
            <person name="Van S.L."/>
            <person name="Yuan L."/>
            <person name="Wang Z."/>
            <person name="Xia Z."/>
            <person name="Xiao L."/>
            <person name="Anderson O.D."/>
            <person name="Ouyang S."/>
            <person name="Liang Y."/>
            <person name="Zimin A.V."/>
            <person name="Pertea G."/>
            <person name="Qi P."/>
            <person name="Bennetzen J.L."/>
            <person name="Dai X."/>
            <person name="Dawson M.W."/>
            <person name="Muller H.G."/>
            <person name="Kugler K."/>
            <person name="Rivarola-Duarte L."/>
            <person name="Spannagl M."/>
            <person name="Mayer K.F.X."/>
            <person name="Lu F.H."/>
            <person name="Bevan M.W."/>
            <person name="Leroy P."/>
            <person name="Li P."/>
            <person name="You F.M."/>
            <person name="Sun Q."/>
            <person name="Liu Z."/>
            <person name="Lyons E."/>
            <person name="Wicker T."/>
            <person name="Salzberg S.L."/>
            <person name="Devos K.M."/>
            <person name="Dvorak J."/>
        </authorList>
    </citation>
    <scope>NUCLEOTIDE SEQUENCE [LARGE SCALE GENOMIC DNA]</scope>
    <source>
        <strain evidence="2">cv. AL8/78</strain>
    </source>
</reference>
<keyword evidence="3" id="KW-1185">Reference proteome</keyword>
<sequence>MKKRDQKKKKILPNFDCLNYLQHAVFHRKNRKHFIRRTLLNHLELNRTIKTETTPFPKQQGSEHGTNINRTYKEKSPRLRPRHQRKEHQCCFR</sequence>
<reference evidence="3" key="1">
    <citation type="journal article" date="2014" name="Science">
        <title>Ancient hybridizations among the ancestral genomes of bread wheat.</title>
        <authorList>
            <consortium name="International Wheat Genome Sequencing Consortium,"/>
            <person name="Marcussen T."/>
            <person name="Sandve S.R."/>
            <person name="Heier L."/>
            <person name="Spannagl M."/>
            <person name="Pfeifer M."/>
            <person name="Jakobsen K.S."/>
            <person name="Wulff B.B."/>
            <person name="Steuernagel B."/>
            <person name="Mayer K.F."/>
            <person name="Olsen O.A."/>
        </authorList>
    </citation>
    <scope>NUCLEOTIDE SEQUENCE [LARGE SCALE GENOMIC DNA]</scope>
    <source>
        <strain evidence="3">cv. AL8/78</strain>
    </source>
</reference>
<evidence type="ECO:0000313" key="3">
    <source>
        <dbReference type="Proteomes" id="UP000015105"/>
    </source>
</evidence>
<reference evidence="2" key="4">
    <citation type="submission" date="2019-03" db="UniProtKB">
        <authorList>
            <consortium name="EnsemblPlants"/>
        </authorList>
    </citation>
    <scope>IDENTIFICATION</scope>
</reference>